<dbReference type="Gene3D" id="3.40.50.1820">
    <property type="entry name" value="alpha/beta hydrolase"/>
    <property type="match status" value="1"/>
</dbReference>
<evidence type="ECO:0000256" key="8">
    <source>
        <dbReference type="ARBA" id="ARBA00023157"/>
    </source>
</evidence>
<dbReference type="Proteomes" id="UP001498398">
    <property type="component" value="Unassembled WGS sequence"/>
</dbReference>
<evidence type="ECO:0000313" key="11">
    <source>
        <dbReference type="EMBL" id="KAK7436431.1"/>
    </source>
</evidence>
<evidence type="ECO:0000256" key="7">
    <source>
        <dbReference type="ARBA" id="ARBA00022801"/>
    </source>
</evidence>
<dbReference type="Pfam" id="PF01083">
    <property type="entry name" value="Cutinase"/>
    <property type="match status" value="1"/>
</dbReference>
<sequence length="107" mass="11058">MATDITNAIQSCPNSKVVTSGYSQGAQLVHNSAKELSVNTASKISSAVVFGDPDNGDAVAGVSADRTLVICHTGDDICAHGSQITSQHLNYVGADTDRAAQFIISHL</sequence>
<evidence type="ECO:0000256" key="1">
    <source>
        <dbReference type="ARBA" id="ARBA00004613"/>
    </source>
</evidence>
<protein>
    <recommendedName>
        <fullName evidence="3 10">Cutinase</fullName>
        <ecNumber evidence="3 10">3.1.1.74</ecNumber>
    </recommendedName>
</protein>
<keyword evidence="12" id="KW-1185">Reference proteome</keyword>
<evidence type="ECO:0000313" key="12">
    <source>
        <dbReference type="Proteomes" id="UP001498398"/>
    </source>
</evidence>
<keyword evidence="4 10" id="KW-0719">Serine esterase</keyword>
<dbReference type="InterPro" id="IPR000675">
    <property type="entry name" value="Cutinase/axe"/>
</dbReference>
<dbReference type="InterPro" id="IPR043580">
    <property type="entry name" value="CUTINASE_1"/>
</dbReference>
<evidence type="ECO:0000256" key="9">
    <source>
        <dbReference type="ARBA" id="ARBA00034045"/>
    </source>
</evidence>
<proteinExistence type="inferred from homology"/>
<dbReference type="SUPFAM" id="SSF53474">
    <property type="entry name" value="alpha/beta-Hydrolases"/>
    <property type="match status" value="1"/>
</dbReference>
<dbReference type="PRINTS" id="PR00129">
    <property type="entry name" value="CUTINASE"/>
</dbReference>
<comment type="caution">
    <text evidence="11">The sequence shown here is derived from an EMBL/GenBank/DDBJ whole genome shotgun (WGS) entry which is preliminary data.</text>
</comment>
<evidence type="ECO:0000256" key="3">
    <source>
        <dbReference type="ARBA" id="ARBA00013095"/>
    </source>
</evidence>
<evidence type="ECO:0000256" key="6">
    <source>
        <dbReference type="ARBA" id="ARBA00022729"/>
    </source>
</evidence>
<keyword evidence="6" id="KW-0732">Signal</keyword>
<dbReference type="InterPro" id="IPR011150">
    <property type="entry name" value="Cutinase_monf"/>
</dbReference>
<organism evidence="11 12">
    <name type="scientific">Marasmiellus scandens</name>
    <dbReference type="NCBI Taxonomy" id="2682957"/>
    <lineage>
        <taxon>Eukaryota</taxon>
        <taxon>Fungi</taxon>
        <taxon>Dikarya</taxon>
        <taxon>Basidiomycota</taxon>
        <taxon>Agaricomycotina</taxon>
        <taxon>Agaricomycetes</taxon>
        <taxon>Agaricomycetidae</taxon>
        <taxon>Agaricales</taxon>
        <taxon>Marasmiineae</taxon>
        <taxon>Omphalotaceae</taxon>
        <taxon>Marasmiellus</taxon>
    </lineage>
</organism>
<comment type="function">
    <text evidence="10">Catalyzes the hydrolysis of complex carboxylic polyesters found in the cell wall of plants. Degrades cutin, a macromolecule that forms the structure of the plant cuticle.</text>
</comment>
<dbReference type="EC" id="3.1.1.74" evidence="3 10"/>
<dbReference type="InterPro" id="IPR029058">
    <property type="entry name" value="AB_hydrolase_fold"/>
</dbReference>
<dbReference type="PANTHER" id="PTHR48250:SF1">
    <property type="entry name" value="CUTINASE"/>
    <property type="match status" value="1"/>
</dbReference>
<evidence type="ECO:0000256" key="5">
    <source>
        <dbReference type="ARBA" id="ARBA00022525"/>
    </source>
</evidence>
<evidence type="ECO:0000256" key="10">
    <source>
        <dbReference type="RuleBase" id="RU361263"/>
    </source>
</evidence>
<keyword evidence="7 10" id="KW-0378">Hydrolase</keyword>
<dbReference type="PROSITE" id="PS00155">
    <property type="entry name" value="CUTINASE_1"/>
    <property type="match status" value="1"/>
</dbReference>
<comment type="similarity">
    <text evidence="2 10">Belongs to the cutinase family.</text>
</comment>
<evidence type="ECO:0000256" key="4">
    <source>
        <dbReference type="ARBA" id="ARBA00022487"/>
    </source>
</evidence>
<keyword evidence="8" id="KW-1015">Disulfide bond</keyword>
<gene>
    <name evidence="11" type="ORF">VKT23_019143</name>
</gene>
<name>A0ABR1IMC2_9AGAR</name>
<dbReference type="EMBL" id="JBANRG010000094">
    <property type="protein sequence ID" value="KAK7436431.1"/>
    <property type="molecule type" value="Genomic_DNA"/>
</dbReference>
<dbReference type="PANTHER" id="PTHR48250">
    <property type="entry name" value="CUTINASE 2-RELATED"/>
    <property type="match status" value="1"/>
</dbReference>
<keyword evidence="5 10" id="KW-0964">Secreted</keyword>
<comment type="catalytic activity">
    <reaction evidence="9 10">
        <text>cutin + H2O = cutin monomers.</text>
        <dbReference type="EC" id="3.1.1.74"/>
    </reaction>
</comment>
<comment type="subcellular location">
    <subcellularLocation>
        <location evidence="1 10">Secreted</location>
    </subcellularLocation>
</comment>
<evidence type="ECO:0000256" key="2">
    <source>
        <dbReference type="ARBA" id="ARBA00007534"/>
    </source>
</evidence>
<accession>A0ABR1IMC2</accession>
<reference evidence="11 12" key="1">
    <citation type="submission" date="2024-01" db="EMBL/GenBank/DDBJ databases">
        <title>A draft genome for the cacao thread blight pathogen Marasmiellus scandens.</title>
        <authorList>
            <person name="Baruah I.K."/>
            <person name="Leung J."/>
            <person name="Bukari Y."/>
            <person name="Amoako-Attah I."/>
            <person name="Meinhardt L.W."/>
            <person name="Bailey B.A."/>
            <person name="Cohen S.P."/>
        </authorList>
    </citation>
    <scope>NUCLEOTIDE SEQUENCE [LARGE SCALE GENOMIC DNA]</scope>
    <source>
        <strain evidence="11 12">GH-19</strain>
    </source>
</reference>
<dbReference type="SMART" id="SM01110">
    <property type="entry name" value="Cutinase"/>
    <property type="match status" value="1"/>
</dbReference>